<dbReference type="SUPFAM" id="SSF51735">
    <property type="entry name" value="NAD(P)-binding Rossmann-fold domains"/>
    <property type="match status" value="1"/>
</dbReference>
<evidence type="ECO:0000256" key="1">
    <source>
        <dbReference type="ARBA" id="ARBA00005854"/>
    </source>
</evidence>
<dbReference type="GO" id="GO:0016616">
    <property type="term" value="F:oxidoreductase activity, acting on the CH-OH group of donors, NAD or NADP as acceptor"/>
    <property type="evidence" value="ECO:0007669"/>
    <property type="project" value="InterPro"/>
</dbReference>
<dbReference type="Gene3D" id="3.40.50.720">
    <property type="entry name" value="NAD(P)-binding Rossmann-like Domain"/>
    <property type="match status" value="2"/>
</dbReference>
<dbReference type="SUPFAM" id="SSF52283">
    <property type="entry name" value="Formate/glycerate dehydrogenase catalytic domain-like"/>
    <property type="match status" value="1"/>
</dbReference>
<dbReference type="InterPro" id="IPR029752">
    <property type="entry name" value="D-isomer_DH_CS1"/>
</dbReference>
<feature type="non-terminal residue" evidence="5">
    <location>
        <position position="234"/>
    </location>
</feature>
<dbReference type="GO" id="GO:0051287">
    <property type="term" value="F:NAD binding"/>
    <property type="evidence" value="ECO:0007669"/>
    <property type="project" value="InterPro"/>
</dbReference>
<reference evidence="5" key="1">
    <citation type="submission" date="2018-05" db="EMBL/GenBank/DDBJ databases">
        <authorList>
            <person name="Lanie J.A."/>
            <person name="Ng W.-L."/>
            <person name="Kazmierczak K.M."/>
            <person name="Andrzejewski T.M."/>
            <person name="Davidsen T.M."/>
            <person name="Wayne K.J."/>
            <person name="Tettelin H."/>
            <person name="Glass J.I."/>
            <person name="Rusch D."/>
            <person name="Podicherti R."/>
            <person name="Tsui H.-C.T."/>
            <person name="Winkler M.E."/>
        </authorList>
    </citation>
    <scope>NUCLEOTIDE SEQUENCE</scope>
</reference>
<accession>A0A382G8C9</accession>
<evidence type="ECO:0000256" key="2">
    <source>
        <dbReference type="ARBA" id="ARBA00023002"/>
    </source>
</evidence>
<dbReference type="InterPro" id="IPR050857">
    <property type="entry name" value="D-2-hydroxyacid_DH"/>
</dbReference>
<evidence type="ECO:0000256" key="3">
    <source>
        <dbReference type="ARBA" id="ARBA00023027"/>
    </source>
</evidence>
<keyword evidence="3" id="KW-0520">NAD</keyword>
<sequence length="234" mass="25532">MDPDAIILRSFDMRSMDIPSSLKAVGRAGTGVNNIPLEKLSDLAVPVFNAPGANANAVKELVIVAILICARNIHQARLYLEKIDESDDLNKKIEFAKKQYVGYELPGKTIGVIGLGSIGVKVANACLNLGMKVIGFDPLMTVQSAWNLQPGIEKSDNLENLLKQADITSIHIPLTDDTKDFINTEELSVMKNDSILINLSRAEIVNNSAILTALNKKSIKTYVTDFPNKTLLKN</sequence>
<dbReference type="PROSITE" id="PS00065">
    <property type="entry name" value="D_2_HYDROXYACID_DH_1"/>
    <property type="match status" value="1"/>
</dbReference>
<proteinExistence type="inferred from homology"/>
<organism evidence="5">
    <name type="scientific">marine metagenome</name>
    <dbReference type="NCBI Taxonomy" id="408172"/>
    <lineage>
        <taxon>unclassified sequences</taxon>
        <taxon>metagenomes</taxon>
        <taxon>ecological metagenomes</taxon>
    </lineage>
</organism>
<evidence type="ECO:0000313" key="5">
    <source>
        <dbReference type="EMBL" id="SVB70843.1"/>
    </source>
</evidence>
<dbReference type="PANTHER" id="PTHR42789">
    <property type="entry name" value="D-ISOMER SPECIFIC 2-HYDROXYACID DEHYDROGENASE FAMILY PROTEIN (AFU_ORTHOLOGUE AFUA_6G10090)"/>
    <property type="match status" value="1"/>
</dbReference>
<comment type="similarity">
    <text evidence="1">Belongs to the D-isomer specific 2-hydroxyacid dehydrogenase family.</text>
</comment>
<dbReference type="PANTHER" id="PTHR42789:SF1">
    <property type="entry name" value="D-ISOMER SPECIFIC 2-HYDROXYACID DEHYDROGENASE FAMILY PROTEIN (AFU_ORTHOLOGUE AFUA_6G10090)"/>
    <property type="match status" value="1"/>
</dbReference>
<dbReference type="EMBL" id="UINC01053837">
    <property type="protein sequence ID" value="SVB70843.1"/>
    <property type="molecule type" value="Genomic_DNA"/>
</dbReference>
<dbReference type="Pfam" id="PF02826">
    <property type="entry name" value="2-Hacid_dh_C"/>
    <property type="match status" value="1"/>
</dbReference>
<dbReference type="CDD" id="cd12174">
    <property type="entry name" value="PGDH_like_3"/>
    <property type="match status" value="1"/>
</dbReference>
<protein>
    <recommendedName>
        <fullName evidence="4">D-isomer specific 2-hydroxyacid dehydrogenase NAD-binding domain-containing protein</fullName>
    </recommendedName>
</protein>
<dbReference type="InterPro" id="IPR006140">
    <property type="entry name" value="D-isomer_DH_NAD-bd"/>
</dbReference>
<keyword evidence="2" id="KW-0560">Oxidoreductase</keyword>
<evidence type="ECO:0000259" key="4">
    <source>
        <dbReference type="Pfam" id="PF02826"/>
    </source>
</evidence>
<feature type="domain" description="D-isomer specific 2-hydroxyacid dehydrogenase NAD-binding" evidence="4">
    <location>
        <begin position="82"/>
        <end position="227"/>
    </location>
</feature>
<dbReference type="InterPro" id="IPR036291">
    <property type="entry name" value="NAD(P)-bd_dom_sf"/>
</dbReference>
<gene>
    <name evidence="5" type="ORF">METZ01_LOCUS223697</name>
</gene>
<name>A0A382G8C9_9ZZZZ</name>
<dbReference type="AlphaFoldDB" id="A0A382G8C9"/>